<feature type="coiled-coil region" evidence="6">
    <location>
        <begin position="167"/>
        <end position="194"/>
    </location>
</feature>
<comment type="caution">
    <text evidence="9">The sequence shown here is derived from an EMBL/GenBank/DDBJ whole genome shotgun (WGS) entry which is preliminary data.</text>
</comment>
<proteinExistence type="predicted"/>
<evidence type="ECO:0000256" key="4">
    <source>
        <dbReference type="ARBA" id="ARBA00022843"/>
    </source>
</evidence>
<organism evidence="9 10">
    <name type="scientific">Zygosaccharomyces rouxii</name>
    <dbReference type="NCBI Taxonomy" id="4956"/>
    <lineage>
        <taxon>Eukaryota</taxon>
        <taxon>Fungi</taxon>
        <taxon>Dikarya</taxon>
        <taxon>Ascomycota</taxon>
        <taxon>Saccharomycotina</taxon>
        <taxon>Saccharomycetes</taxon>
        <taxon>Saccharomycetales</taxon>
        <taxon>Saccharomycetaceae</taxon>
        <taxon>Zygosaccharomyces</taxon>
    </lineage>
</organism>
<comment type="subcellular location">
    <subcellularLocation>
        <location evidence="2">Cytoplasm</location>
    </subcellularLocation>
    <subcellularLocation>
        <location evidence="1">Peroxisome</location>
    </subcellularLocation>
</comment>
<evidence type="ECO:0000256" key="6">
    <source>
        <dbReference type="SAM" id="Coils"/>
    </source>
</evidence>
<evidence type="ECO:0000313" key="9">
    <source>
        <dbReference type="EMBL" id="GAV52351.1"/>
    </source>
</evidence>
<dbReference type="InterPro" id="IPR056940">
    <property type="entry name" value="PEX18_PEX21_C"/>
</dbReference>
<keyword evidence="3" id="KW-0963">Cytoplasm</keyword>
<evidence type="ECO:0000259" key="8">
    <source>
        <dbReference type="Pfam" id="PF25098"/>
    </source>
</evidence>
<dbReference type="Pfam" id="PF25098">
    <property type="entry name" value="PEX18_PEX21_C"/>
    <property type="match status" value="1"/>
</dbReference>
<evidence type="ECO:0000256" key="2">
    <source>
        <dbReference type="ARBA" id="ARBA00004496"/>
    </source>
</evidence>
<reference evidence="9 10" key="1">
    <citation type="submission" date="2016-08" db="EMBL/GenBank/DDBJ databases">
        <title>Draft genome sequence of allopolyploid Zygosaccharomyces rouxii.</title>
        <authorList>
            <person name="Watanabe J."/>
            <person name="Uehara K."/>
            <person name="Mogi Y."/>
            <person name="Tsukioka Y."/>
        </authorList>
    </citation>
    <scope>NUCLEOTIDE SEQUENCE [LARGE SCALE GENOMIC DNA]</scope>
    <source>
        <strain evidence="9 10">NBRC 110957</strain>
    </source>
</reference>
<dbReference type="Gene3D" id="6.10.280.230">
    <property type="match status" value="1"/>
</dbReference>
<dbReference type="GO" id="GO:0005777">
    <property type="term" value="C:peroxisome"/>
    <property type="evidence" value="ECO:0007669"/>
    <property type="project" value="UniProtKB-SubCell"/>
</dbReference>
<evidence type="ECO:0000256" key="1">
    <source>
        <dbReference type="ARBA" id="ARBA00004275"/>
    </source>
</evidence>
<keyword evidence="5" id="KW-0576">Peroxisome</keyword>
<keyword evidence="4" id="KW-0832">Ubl conjugation</keyword>
<evidence type="ECO:0000256" key="5">
    <source>
        <dbReference type="ARBA" id="ARBA00023140"/>
    </source>
</evidence>
<feature type="compositionally biased region" description="Polar residues" evidence="7">
    <location>
        <begin position="236"/>
        <end position="255"/>
    </location>
</feature>
<dbReference type="OrthoDB" id="4035272at2759"/>
<feature type="domain" description="PEX18/PEX21 C-terminal" evidence="8">
    <location>
        <begin position="191"/>
        <end position="253"/>
    </location>
</feature>
<keyword evidence="6" id="KW-0175">Coiled coil</keyword>
<feature type="region of interest" description="Disordered" evidence="7">
    <location>
        <begin position="236"/>
        <end position="271"/>
    </location>
</feature>
<evidence type="ECO:0000256" key="3">
    <source>
        <dbReference type="ARBA" id="ARBA00022490"/>
    </source>
</evidence>
<evidence type="ECO:0000313" key="10">
    <source>
        <dbReference type="Proteomes" id="UP000187013"/>
    </source>
</evidence>
<name>A0A1Q3A9N6_ZYGRO</name>
<dbReference type="Proteomes" id="UP000187013">
    <property type="component" value="Unassembled WGS sequence"/>
</dbReference>
<sequence>MSTCQVNPLTQFVTKGEQHHGFMHRLPQQSSDQHQLHVSAPEDVFLYGQDVTAGNQFMGGMHQGPVPMTAAVPIVPAVQQQQQRHYQQEPKGQQVLHQSSGNASWLSQFNSMKIEDPLEFSQDYKKMYSSYERSTTPMVRLPMASYRPNYSTLSKNFTKQEVSTENQDLFAAEFEALEKELEDVENKRPILDQEQKEFQKIANEIVDSCSPSPSTKLRNSKFMGLMKGVGEGSVTLNKQESQQATELHSPQTGQRVGNEYFPVKNDTLHYE</sequence>
<protein>
    <recommendedName>
        <fullName evidence="8">PEX18/PEX21 C-terminal domain-containing protein</fullName>
    </recommendedName>
</protein>
<evidence type="ECO:0000256" key="7">
    <source>
        <dbReference type="SAM" id="MobiDB-lite"/>
    </source>
</evidence>
<dbReference type="AlphaFoldDB" id="A0A1Q3A9N6"/>
<dbReference type="EMBL" id="BDGX01000033">
    <property type="protein sequence ID" value="GAV52351.1"/>
    <property type="molecule type" value="Genomic_DNA"/>
</dbReference>
<accession>A0A1Q3A9N6</accession>
<gene>
    <name evidence="9" type="ORF">ZYGR_0AG03420</name>
</gene>